<dbReference type="Proteomes" id="UP000261284">
    <property type="component" value="Unassembled WGS sequence"/>
</dbReference>
<proteinExistence type="predicted"/>
<dbReference type="PANTHER" id="PTHR22916:SF3">
    <property type="entry name" value="UDP-GLCNAC:BETAGAL BETA-1,3-N-ACETYLGLUCOSAMINYLTRANSFERASE-LIKE PROTEIN 1"/>
    <property type="match status" value="1"/>
</dbReference>
<accession>A0A3E1NNS5</accession>
<dbReference type="AlphaFoldDB" id="A0A3E1NNS5"/>
<dbReference type="InterPro" id="IPR029044">
    <property type="entry name" value="Nucleotide-diphossugar_trans"/>
</dbReference>
<keyword evidence="2" id="KW-0808">Transferase</keyword>
<evidence type="ECO:0000313" key="3">
    <source>
        <dbReference type="Proteomes" id="UP000261284"/>
    </source>
</evidence>
<sequence>MPYKISIIIPVYNTEIYIAQCLRSILDQPYSNLEVVLINDGSTDRSPGICEEFAAADNRIVYRSIPNQGVSNARNMGLQLATGDYVLFVDSDDAVDPGCLNTIADALADNAADVLTFKFRRQFGDDKVENFPDYKTDTLSHADIAAYFSNVDCLPFFWYVVRRLHKLAFLKKHNIQFSTDITWGEDTLFNFEVFSYFPENRMINKVIYTQHVNPASYTTQRYKKNLGENFIKHYEKRIEIQKRVNAAIDQRTWKNLSYYYINHVTDLFFNNIKASPHPVSELKRFRDSVVFQELFKFYQYNFSNRKHTLKLLLFKYKLYRFITLAHSDK</sequence>
<feature type="domain" description="Glycosyltransferase 2-like" evidence="1">
    <location>
        <begin position="6"/>
        <end position="133"/>
    </location>
</feature>
<dbReference type="EMBL" id="QTJU01000001">
    <property type="protein sequence ID" value="RFM29570.1"/>
    <property type="molecule type" value="Genomic_DNA"/>
</dbReference>
<reference evidence="2 3" key="1">
    <citation type="submission" date="2018-08" db="EMBL/GenBank/DDBJ databases">
        <title>Chitinophagaceae sp. K23C18032701, a novel bacterium isolated from forest soil.</title>
        <authorList>
            <person name="Wang C."/>
        </authorList>
    </citation>
    <scope>NUCLEOTIDE SEQUENCE [LARGE SCALE GENOMIC DNA]</scope>
    <source>
        <strain evidence="2 3">K23C18032701</strain>
    </source>
</reference>
<keyword evidence="3" id="KW-1185">Reference proteome</keyword>
<dbReference type="SUPFAM" id="SSF53448">
    <property type="entry name" value="Nucleotide-diphospho-sugar transferases"/>
    <property type="match status" value="1"/>
</dbReference>
<dbReference type="InterPro" id="IPR001173">
    <property type="entry name" value="Glyco_trans_2-like"/>
</dbReference>
<dbReference type="GO" id="GO:0016758">
    <property type="term" value="F:hexosyltransferase activity"/>
    <property type="evidence" value="ECO:0007669"/>
    <property type="project" value="UniProtKB-ARBA"/>
</dbReference>
<evidence type="ECO:0000313" key="2">
    <source>
        <dbReference type="EMBL" id="RFM29570.1"/>
    </source>
</evidence>
<dbReference type="OrthoDB" id="9815829at2"/>
<protein>
    <submittedName>
        <fullName evidence="2">Glycosyltransferase</fullName>
    </submittedName>
</protein>
<dbReference type="RefSeq" id="WP_116845328.1">
    <property type="nucleotide sequence ID" value="NZ_QTJU01000001.1"/>
</dbReference>
<gene>
    <name evidence="2" type="ORF">DXN05_00880</name>
</gene>
<dbReference type="Gene3D" id="3.90.550.10">
    <property type="entry name" value="Spore Coat Polysaccharide Biosynthesis Protein SpsA, Chain A"/>
    <property type="match status" value="1"/>
</dbReference>
<dbReference type="PANTHER" id="PTHR22916">
    <property type="entry name" value="GLYCOSYLTRANSFERASE"/>
    <property type="match status" value="1"/>
</dbReference>
<comment type="caution">
    <text evidence="2">The sequence shown here is derived from an EMBL/GenBank/DDBJ whole genome shotgun (WGS) entry which is preliminary data.</text>
</comment>
<evidence type="ECO:0000259" key="1">
    <source>
        <dbReference type="Pfam" id="PF00535"/>
    </source>
</evidence>
<organism evidence="2 3">
    <name type="scientific">Deminuibacter soli</name>
    <dbReference type="NCBI Taxonomy" id="2291815"/>
    <lineage>
        <taxon>Bacteria</taxon>
        <taxon>Pseudomonadati</taxon>
        <taxon>Bacteroidota</taxon>
        <taxon>Chitinophagia</taxon>
        <taxon>Chitinophagales</taxon>
        <taxon>Chitinophagaceae</taxon>
        <taxon>Deminuibacter</taxon>
    </lineage>
</organism>
<name>A0A3E1NNS5_9BACT</name>
<dbReference type="Pfam" id="PF00535">
    <property type="entry name" value="Glycos_transf_2"/>
    <property type="match status" value="1"/>
</dbReference>
<dbReference type="CDD" id="cd00761">
    <property type="entry name" value="Glyco_tranf_GTA_type"/>
    <property type="match status" value="1"/>
</dbReference>